<dbReference type="eggNOG" id="COG1595">
    <property type="taxonomic scope" value="Bacteria"/>
</dbReference>
<feature type="coiled-coil region" evidence="1">
    <location>
        <begin position="5"/>
        <end position="32"/>
    </location>
</feature>
<keyword evidence="4" id="KW-1185">Reference proteome</keyword>
<dbReference type="InterPro" id="IPR013324">
    <property type="entry name" value="RNA_pol_sigma_r3/r4-like"/>
</dbReference>
<evidence type="ECO:0000259" key="2">
    <source>
        <dbReference type="Pfam" id="PF08281"/>
    </source>
</evidence>
<dbReference type="NCBIfam" id="TIGR02937">
    <property type="entry name" value="sigma70-ECF"/>
    <property type="match status" value="1"/>
</dbReference>
<dbReference type="OrthoDB" id="2083683at2"/>
<organism evidence="3 4">
    <name type="scientific">Bacillus manliponensis</name>
    <dbReference type="NCBI Taxonomy" id="574376"/>
    <lineage>
        <taxon>Bacteria</taxon>
        <taxon>Bacillati</taxon>
        <taxon>Bacillota</taxon>
        <taxon>Bacilli</taxon>
        <taxon>Bacillales</taxon>
        <taxon>Bacillaceae</taxon>
        <taxon>Bacillus</taxon>
        <taxon>Bacillus cereus group</taxon>
    </lineage>
</organism>
<dbReference type="GO" id="GO:0006352">
    <property type="term" value="P:DNA-templated transcription initiation"/>
    <property type="evidence" value="ECO:0007669"/>
    <property type="project" value="InterPro"/>
</dbReference>
<dbReference type="Pfam" id="PF08281">
    <property type="entry name" value="Sigma70_r4_2"/>
    <property type="match status" value="1"/>
</dbReference>
<dbReference type="GO" id="GO:0016987">
    <property type="term" value="F:sigma factor activity"/>
    <property type="evidence" value="ECO:0007669"/>
    <property type="project" value="InterPro"/>
</dbReference>
<evidence type="ECO:0000256" key="1">
    <source>
        <dbReference type="SAM" id="Coils"/>
    </source>
</evidence>
<dbReference type="InterPro" id="IPR013249">
    <property type="entry name" value="RNA_pol_sigma70_r4_t2"/>
</dbReference>
<dbReference type="STRING" id="574376.BAMA_16175"/>
<sequence>MKESIKDVQDLIIEYKETLGTLEQEKEAADDKTKEIIAGMISDVRYALEWMCNGRKPGNVRGIERRAAYEREKSVDPLLMQRYFRSTETPYEWDNNEKESVVSEWDRIRLEDALSTLTENEKEVYMMHKGYCLSMDEISKMLQISKGTVQKYIQRADIKISRQIKESLFCMSG</sequence>
<comment type="caution">
    <text evidence="3">The sequence shown here is derived from an EMBL/GenBank/DDBJ whole genome shotgun (WGS) entry which is preliminary data.</text>
</comment>
<reference evidence="3 4" key="1">
    <citation type="submission" date="2014-06" db="EMBL/GenBank/DDBJ databases">
        <title>Draft genome sequence of Bacillus manliponensis JCM 15802 (MCCC 1A00708).</title>
        <authorList>
            <person name="Lai Q."/>
            <person name="Liu Y."/>
            <person name="Shao Z."/>
        </authorList>
    </citation>
    <scope>NUCLEOTIDE SEQUENCE [LARGE SCALE GENOMIC DNA]</scope>
    <source>
        <strain evidence="3 4">JCM 15802</strain>
    </source>
</reference>
<proteinExistence type="predicted"/>
<dbReference type="Gene3D" id="1.10.10.10">
    <property type="entry name" value="Winged helix-like DNA-binding domain superfamily/Winged helix DNA-binding domain"/>
    <property type="match status" value="1"/>
</dbReference>
<feature type="domain" description="RNA polymerase sigma factor 70 region 4 type 2" evidence="2">
    <location>
        <begin position="109"/>
        <end position="156"/>
    </location>
</feature>
<dbReference type="AlphaFoldDB" id="A0A073JSD0"/>
<accession>A0A073JSD0</accession>
<evidence type="ECO:0000313" key="4">
    <source>
        <dbReference type="Proteomes" id="UP000027822"/>
    </source>
</evidence>
<keyword evidence="1" id="KW-0175">Coiled coil</keyword>
<gene>
    <name evidence="3" type="ORF">BAMA_16175</name>
</gene>
<dbReference type="CDD" id="cd06171">
    <property type="entry name" value="Sigma70_r4"/>
    <property type="match status" value="1"/>
</dbReference>
<dbReference type="RefSeq" id="WP_034643840.1">
    <property type="nucleotide sequence ID" value="NZ_CBCSJC010000026.1"/>
</dbReference>
<dbReference type="InterPro" id="IPR014284">
    <property type="entry name" value="RNA_pol_sigma-70_dom"/>
</dbReference>
<dbReference type="Proteomes" id="UP000027822">
    <property type="component" value="Unassembled WGS sequence"/>
</dbReference>
<protein>
    <recommendedName>
        <fullName evidence="2">RNA polymerase sigma factor 70 region 4 type 2 domain-containing protein</fullName>
    </recommendedName>
</protein>
<dbReference type="EMBL" id="JOTN01000036">
    <property type="protein sequence ID" value="KEK17230.1"/>
    <property type="molecule type" value="Genomic_DNA"/>
</dbReference>
<evidence type="ECO:0000313" key="3">
    <source>
        <dbReference type="EMBL" id="KEK17230.1"/>
    </source>
</evidence>
<name>A0A073JSD0_9BACI</name>
<dbReference type="NCBIfam" id="NF005385">
    <property type="entry name" value="PRK06930.1"/>
    <property type="match status" value="1"/>
</dbReference>
<dbReference type="SUPFAM" id="SSF88659">
    <property type="entry name" value="Sigma3 and sigma4 domains of RNA polymerase sigma factors"/>
    <property type="match status" value="1"/>
</dbReference>
<dbReference type="GO" id="GO:0003677">
    <property type="term" value="F:DNA binding"/>
    <property type="evidence" value="ECO:0007669"/>
    <property type="project" value="InterPro"/>
</dbReference>
<dbReference type="InterPro" id="IPR036388">
    <property type="entry name" value="WH-like_DNA-bd_sf"/>
</dbReference>